<reference evidence="1" key="1">
    <citation type="submission" date="2019-04" db="EMBL/GenBank/DDBJ databases">
        <title>Microbes associate with the intestines of laboratory mice.</title>
        <authorList>
            <person name="Navarre W."/>
            <person name="Wong E."/>
            <person name="Huang K."/>
            <person name="Tropini C."/>
            <person name="Ng K."/>
            <person name="Yu B."/>
        </authorList>
    </citation>
    <scope>NUCLEOTIDE SEQUENCE</scope>
    <source>
        <strain evidence="1">NM09_H32</strain>
    </source>
</reference>
<keyword evidence="2" id="KW-1185">Reference proteome</keyword>
<dbReference type="EMBL" id="SRYG01000001">
    <property type="protein sequence ID" value="TGY67349.1"/>
    <property type="molecule type" value="Genomic_DNA"/>
</dbReference>
<proteinExistence type="predicted"/>
<evidence type="ECO:0000313" key="1">
    <source>
        <dbReference type="EMBL" id="TGY67349.1"/>
    </source>
</evidence>
<dbReference type="Proteomes" id="UP000308836">
    <property type="component" value="Unassembled WGS sequence"/>
</dbReference>
<accession>A0AC61RB42</accession>
<name>A0AC61RB42_9FIRM</name>
<evidence type="ECO:0000313" key="2">
    <source>
        <dbReference type="Proteomes" id="UP000308836"/>
    </source>
</evidence>
<protein>
    <submittedName>
        <fullName evidence="1">PRD domain-containing protein</fullName>
    </submittedName>
</protein>
<gene>
    <name evidence="1" type="ORF">E5336_00830</name>
</gene>
<comment type="caution">
    <text evidence="1">The sequence shown here is derived from an EMBL/GenBank/DDBJ whole genome shotgun (WGS) entry which is preliminary data.</text>
</comment>
<sequence>MIYTNRFKQILQIVLEQGDAYIPVDELARRLNISRRTVFRELQNANLKPYHLDMVSRQGRGIRIEGDEKDRRRLAADIATDLIPYVSKEERRKLLAFELLRFPDVKKLVVYGNMFSVSETTISNDLDALASWFEHYHIELNRAHKNNIRLLGKEEDRRLAMSAIIHDTIGSKEQAIDYLDADALRHEVFEASQDGILRLLNQDILDPVLDLFTLERHELGLNQYAQSSYIGLIIHLVVAVERIQKGEAIESDPSLCETMRATPAMEQAKAIAGRLESIFDIEIPQAETVFIAMHLSGAKNVDPIDAFDDDQIVEIANDFMNDFPPRIASSLRMDPRFIKGFITHLRPTLIRLQRGLPIYNPLLETIQAQYGELYAQSAHAAALIGEKTGLSISEAEIAFMTMHVGASLERRRFEARQARIHTAVVCASGVGVSALLAARLQHVFGTRLHLVTLSLEQYKTNAYDDLDLIVSTFDLAQGMVPVVKVNPLLTQNDIDHLRDVMKNLEYGAHADPDRDGLEKLRRVEQMTGAARAIVNGLVFANVDPALDWPALVAEAGLLADGSASEVTSALLEREKIGSVMVPELGFGLLHAKTTGVKNAQVQFLWPAQAQEFAAYPGIRAVVVLLMPADYASYHQKLLSSVTTYMMETTNLQQAVFEREERRIQQALSAIYLELIRADMA</sequence>
<organism evidence="1 2">
    <name type="scientific">Dubosiella muris</name>
    <dbReference type="NCBI Taxonomy" id="3038133"/>
    <lineage>
        <taxon>Bacteria</taxon>
        <taxon>Bacillati</taxon>
        <taxon>Bacillota</taxon>
        <taxon>Erysipelotrichia</taxon>
        <taxon>Erysipelotrichales</taxon>
        <taxon>Erysipelotrichaceae</taxon>
        <taxon>Dubosiella</taxon>
    </lineage>
</organism>